<protein>
    <submittedName>
        <fullName evidence="10">Aldehyde:ferredoxin oxidoreductase</fullName>
        <ecNumber evidence="10">1.2.7.5</ecNumber>
    </submittedName>
</protein>
<evidence type="ECO:0000313" key="11">
    <source>
        <dbReference type="Proteomes" id="UP001519271"/>
    </source>
</evidence>
<evidence type="ECO:0000259" key="9">
    <source>
        <dbReference type="SMART" id="SM00790"/>
    </source>
</evidence>
<dbReference type="SMART" id="SM00790">
    <property type="entry name" value="AFOR_N"/>
    <property type="match status" value="1"/>
</dbReference>
<sequence>MQQGKTLLRVDLTTGKLKWQSTEPYREWIGGIGVGTKILYDEVKPWMGPFDPGNKVIISTGVLTGSFCPGAGRIAAVTKSPMTMGIASTNAGGAFAHALRYAGLEHIVLEGHSNKPVYLWIDDGQIEIRDASELVGKDVWETDDLLKNVHGDDINTLAIGQAGENIVRFACMTVDRHRTCGRNGFGAVLGSKNFKAIAVRGTGSVSISEKKLFFDTVDDIYRRLEETPGMRSFIEYGAMACAPGKYKHGGYNYRHSQDLNISQEMADEFAPSNIAEKYRVVQTSCYGCTIGCQNQYKITEGPYAGLVMEGTQFNSALNFGSKMDISDFGFCIKATALCNYYGMDIDVVAEQIAWAMECVEKGLMSSSDFDGLTPVFGDQDIALKLIEMMAFREGAGAKLADGVARAATYFNEDTKYYAMHLKGNDLYEVLRSIIGYGLGAVTSTRGGSHVLGSPLCETGDITDHEFAEKKFGIKTYNQPLEYNGKPELVMHYEIMTRMCSCMGTCVFSSDWQEIHMMDFEDMAKLYTATTGIPISVEKFKNQMLALLALEKIFNYTHAGFTRKDDYPPKRLMIEPVKSGSAKGSVLDIERWDKLLDNYYDVHGWERSTGIPTADTLRKLGLEYAIKDLEKLARAPGHSYL</sequence>
<dbReference type="InterPro" id="IPR013985">
    <property type="entry name" value="Ald_Fedxn_OxRdtase_dom3"/>
</dbReference>
<evidence type="ECO:0000256" key="2">
    <source>
        <dbReference type="ARBA" id="ARBA00011032"/>
    </source>
</evidence>
<dbReference type="GO" id="GO:0033726">
    <property type="term" value="F:aldehyde ferredoxin oxidoreductase activity"/>
    <property type="evidence" value="ECO:0007669"/>
    <property type="project" value="UniProtKB-EC"/>
</dbReference>
<comment type="caution">
    <text evidence="10">The sequence shown here is derived from an EMBL/GenBank/DDBJ whole genome shotgun (WGS) entry which is preliminary data.</text>
</comment>
<keyword evidence="6" id="KW-0408">Iron</keyword>
<dbReference type="Pfam" id="PF01314">
    <property type="entry name" value="AFOR_C"/>
    <property type="match status" value="1"/>
</dbReference>
<comment type="similarity">
    <text evidence="2">Belongs to the AOR/FOR family.</text>
</comment>
<evidence type="ECO:0000256" key="1">
    <source>
        <dbReference type="ARBA" id="ARBA00001966"/>
    </source>
</evidence>
<keyword evidence="5 10" id="KW-0560">Oxidoreductase</keyword>
<dbReference type="Gene3D" id="1.10.599.10">
    <property type="entry name" value="Aldehyde Ferredoxin Oxidoreductase Protein, subunit A, domain 3"/>
    <property type="match status" value="1"/>
</dbReference>
<organism evidence="10 11">
    <name type="scientific">Youngiibacter multivorans</name>
    <dbReference type="NCBI Taxonomy" id="937251"/>
    <lineage>
        <taxon>Bacteria</taxon>
        <taxon>Bacillati</taxon>
        <taxon>Bacillota</taxon>
        <taxon>Clostridia</taxon>
        <taxon>Eubacteriales</taxon>
        <taxon>Clostridiaceae</taxon>
        <taxon>Youngiibacter</taxon>
    </lineage>
</organism>
<comment type="cofactor">
    <cofactor evidence="8">
        <name>tungstopterin</name>
        <dbReference type="ChEBI" id="CHEBI:30402"/>
    </cofactor>
</comment>
<dbReference type="InterPro" id="IPR013983">
    <property type="entry name" value="Ald_Fedxn_OxRdtase_N"/>
</dbReference>
<keyword evidence="4" id="KW-0479">Metal-binding</keyword>
<dbReference type="Pfam" id="PF02730">
    <property type="entry name" value="AFOR_N"/>
    <property type="match status" value="1"/>
</dbReference>
<keyword evidence="7" id="KW-0411">Iron-sulfur</keyword>
<proteinExistence type="inferred from homology"/>
<dbReference type="EMBL" id="JAGGKC010000029">
    <property type="protein sequence ID" value="MBP1920424.1"/>
    <property type="molecule type" value="Genomic_DNA"/>
</dbReference>
<keyword evidence="3" id="KW-0004">4Fe-4S</keyword>
<evidence type="ECO:0000256" key="8">
    <source>
        <dbReference type="ARBA" id="ARBA00049934"/>
    </source>
</evidence>
<dbReference type="PANTHER" id="PTHR30038:SF0">
    <property type="entry name" value="TUNGSTEN-CONTAINING ALDEHYDE FERREDOXIN OXIDOREDUCTASE"/>
    <property type="match status" value="1"/>
</dbReference>
<evidence type="ECO:0000256" key="3">
    <source>
        <dbReference type="ARBA" id="ARBA00022485"/>
    </source>
</evidence>
<dbReference type="RefSeq" id="WP_209460597.1">
    <property type="nucleotide sequence ID" value="NZ_JAGGKC010000029.1"/>
</dbReference>
<dbReference type="Gene3D" id="3.60.9.10">
    <property type="entry name" value="Aldehyde ferredoxin oxidoreductase, N-terminal domain"/>
    <property type="match status" value="1"/>
</dbReference>
<dbReference type="InterPro" id="IPR001203">
    <property type="entry name" value="OxRdtase_Ald_Fedxn_C"/>
</dbReference>
<dbReference type="Proteomes" id="UP001519271">
    <property type="component" value="Unassembled WGS sequence"/>
</dbReference>
<dbReference type="InterPro" id="IPR036021">
    <property type="entry name" value="Tungsten_al_ferr_oxy-like_C"/>
</dbReference>
<evidence type="ECO:0000256" key="7">
    <source>
        <dbReference type="ARBA" id="ARBA00023014"/>
    </source>
</evidence>
<comment type="cofactor">
    <cofactor evidence="1">
        <name>[4Fe-4S] cluster</name>
        <dbReference type="ChEBI" id="CHEBI:49883"/>
    </cofactor>
</comment>
<dbReference type="InterPro" id="IPR036503">
    <property type="entry name" value="Ald_Fedxn_OxRdtase_N_sf"/>
</dbReference>
<evidence type="ECO:0000256" key="4">
    <source>
        <dbReference type="ARBA" id="ARBA00022723"/>
    </source>
</evidence>
<feature type="domain" description="Aldehyde ferredoxin oxidoreductase N-terminal" evidence="9">
    <location>
        <begin position="6"/>
        <end position="203"/>
    </location>
</feature>
<dbReference type="PANTHER" id="PTHR30038">
    <property type="entry name" value="ALDEHYDE FERREDOXIN OXIDOREDUCTASE"/>
    <property type="match status" value="1"/>
</dbReference>
<evidence type="ECO:0000256" key="5">
    <source>
        <dbReference type="ARBA" id="ARBA00023002"/>
    </source>
</evidence>
<dbReference type="EC" id="1.2.7.5" evidence="10"/>
<reference evidence="10 11" key="1">
    <citation type="submission" date="2021-03" db="EMBL/GenBank/DDBJ databases">
        <title>Genomic Encyclopedia of Type Strains, Phase IV (KMG-IV): sequencing the most valuable type-strain genomes for metagenomic binning, comparative biology and taxonomic classification.</title>
        <authorList>
            <person name="Goeker M."/>
        </authorList>
    </citation>
    <scope>NUCLEOTIDE SEQUENCE [LARGE SCALE GENOMIC DNA]</scope>
    <source>
        <strain evidence="10 11">DSM 6139</strain>
    </source>
</reference>
<evidence type="ECO:0000256" key="6">
    <source>
        <dbReference type="ARBA" id="ARBA00023004"/>
    </source>
</evidence>
<dbReference type="Gene3D" id="1.10.569.10">
    <property type="entry name" value="Aldehyde Ferredoxin Oxidoreductase Protein, subunit A, domain 2"/>
    <property type="match status" value="1"/>
</dbReference>
<dbReference type="InterPro" id="IPR051919">
    <property type="entry name" value="W-dependent_AOR"/>
</dbReference>
<dbReference type="SUPFAM" id="SSF56228">
    <property type="entry name" value="Aldehyde ferredoxin oxidoreductase, N-terminal domain"/>
    <property type="match status" value="1"/>
</dbReference>
<gene>
    <name evidence="10" type="ORF">J2Z34_002935</name>
</gene>
<dbReference type="SUPFAM" id="SSF48310">
    <property type="entry name" value="Aldehyde ferredoxin oxidoreductase, C-terminal domains"/>
    <property type="match status" value="1"/>
</dbReference>
<keyword evidence="11" id="KW-1185">Reference proteome</keyword>
<evidence type="ECO:0000313" key="10">
    <source>
        <dbReference type="EMBL" id="MBP1920424.1"/>
    </source>
</evidence>
<name>A0ABS4G7B5_9CLOT</name>
<dbReference type="InterPro" id="IPR013984">
    <property type="entry name" value="Ald_Fedxn_OxRdtase_dom2"/>
</dbReference>
<accession>A0ABS4G7B5</accession>